<evidence type="ECO:0000313" key="1">
    <source>
        <dbReference type="EnsemblPlants" id="ORUFI08G13490.1"/>
    </source>
</evidence>
<dbReference type="AlphaFoldDB" id="A0A0E0QHX0"/>
<keyword evidence="2" id="KW-1185">Reference proteome</keyword>
<proteinExistence type="predicted"/>
<dbReference type="HOGENOM" id="CLU_1799632_0_0_1"/>
<dbReference type="EnsemblPlants" id="ORUFI08G13490.1">
    <property type="protein sequence ID" value="ORUFI08G13490.1"/>
    <property type="gene ID" value="ORUFI08G13490"/>
</dbReference>
<evidence type="ECO:0000313" key="2">
    <source>
        <dbReference type="Proteomes" id="UP000008022"/>
    </source>
</evidence>
<reference evidence="2" key="1">
    <citation type="submission" date="2013-06" db="EMBL/GenBank/DDBJ databases">
        <authorList>
            <person name="Zhao Q."/>
        </authorList>
    </citation>
    <scope>NUCLEOTIDE SEQUENCE</scope>
    <source>
        <strain evidence="2">cv. W1943</strain>
    </source>
</reference>
<organism evidence="1 2">
    <name type="scientific">Oryza rufipogon</name>
    <name type="common">Brownbeard rice</name>
    <name type="synonym">Asian wild rice</name>
    <dbReference type="NCBI Taxonomy" id="4529"/>
    <lineage>
        <taxon>Eukaryota</taxon>
        <taxon>Viridiplantae</taxon>
        <taxon>Streptophyta</taxon>
        <taxon>Embryophyta</taxon>
        <taxon>Tracheophyta</taxon>
        <taxon>Spermatophyta</taxon>
        <taxon>Magnoliopsida</taxon>
        <taxon>Liliopsida</taxon>
        <taxon>Poales</taxon>
        <taxon>Poaceae</taxon>
        <taxon>BOP clade</taxon>
        <taxon>Oryzoideae</taxon>
        <taxon>Oryzeae</taxon>
        <taxon>Oryzinae</taxon>
        <taxon>Oryza</taxon>
    </lineage>
</organism>
<sequence length="144" mass="14686">MAGGRLSCTGWSPAAGGASAHFFLPAAVIVVVLHQLAVWPPPSPHTAADGRRLRLGRRGQAHPDGPRGLEVCDRSGSGEIQGGDRLDATGSIALRATTPSMSSGGLVADPSPEGPIAGLFGDSSSAYRLTVRSAEADAFHLVHV</sequence>
<name>A0A0E0QHX0_ORYRU</name>
<accession>A0A0E0QHX0</accession>
<reference evidence="1" key="2">
    <citation type="submission" date="2015-06" db="UniProtKB">
        <authorList>
            <consortium name="EnsemblPlants"/>
        </authorList>
    </citation>
    <scope>IDENTIFICATION</scope>
</reference>
<dbReference type="Gramene" id="ORUFI08G13490.1">
    <property type="protein sequence ID" value="ORUFI08G13490.1"/>
    <property type="gene ID" value="ORUFI08G13490"/>
</dbReference>
<protein>
    <submittedName>
        <fullName evidence="1">Uncharacterized protein</fullName>
    </submittedName>
</protein>
<dbReference type="Proteomes" id="UP000008022">
    <property type="component" value="Unassembled WGS sequence"/>
</dbReference>